<organism evidence="2 3">
    <name type="scientific">Anopheles coluzzii</name>
    <name type="common">African malaria mosquito</name>
    <dbReference type="NCBI Taxonomy" id="1518534"/>
    <lineage>
        <taxon>Eukaryota</taxon>
        <taxon>Metazoa</taxon>
        <taxon>Ecdysozoa</taxon>
        <taxon>Arthropoda</taxon>
        <taxon>Hexapoda</taxon>
        <taxon>Insecta</taxon>
        <taxon>Pterygota</taxon>
        <taxon>Neoptera</taxon>
        <taxon>Endopterygota</taxon>
        <taxon>Diptera</taxon>
        <taxon>Nematocera</taxon>
        <taxon>Culicoidea</taxon>
        <taxon>Culicidae</taxon>
        <taxon>Anophelinae</taxon>
        <taxon>Anopheles</taxon>
    </lineage>
</organism>
<evidence type="ECO:0000256" key="1">
    <source>
        <dbReference type="SAM" id="MobiDB-lite"/>
    </source>
</evidence>
<evidence type="ECO:0000313" key="3">
    <source>
        <dbReference type="Proteomes" id="UP001105220"/>
    </source>
</evidence>
<keyword evidence="3" id="KW-1185">Reference proteome</keyword>
<dbReference type="GeneID" id="120961466"/>
<reference evidence="2" key="2">
    <citation type="submission" date="2020-05" db="UniProtKB">
        <authorList>
            <consortium name="EnsemblMetazoa"/>
        </authorList>
    </citation>
    <scope>IDENTIFICATION</scope>
    <source>
        <strain evidence="2">Ngousso</strain>
    </source>
</reference>
<dbReference type="EnsemblMetazoa" id="ACON028445-RA">
    <property type="protein sequence ID" value="ACON028445-PA"/>
    <property type="gene ID" value="ACON028445"/>
</dbReference>
<feature type="compositionally biased region" description="Polar residues" evidence="1">
    <location>
        <begin position="172"/>
        <end position="191"/>
    </location>
</feature>
<reference key="1">
    <citation type="journal article" date="2019" name="Genes (Basel)">
        <title>A High-Quality De novo Genome Assembly from a Single Mosquito Using PacBio Sequencing.</title>
        <authorList>
            <person name="Kingan S.B."/>
            <person name="Heaton H."/>
            <person name="Cudini J."/>
            <person name="Lambert C.C."/>
            <person name="Baybayan P."/>
            <person name="Galvin B.D."/>
            <person name="Durbin R."/>
            <person name="Korlach J."/>
            <person name="Lawniczak M.K.N."/>
        </authorList>
    </citation>
    <scope>NUCLEOTIDE SEQUENCE [LARGE SCALE GENOMIC DNA]</scope>
    <source>
        <strain>Mali-NIH</strain>
    </source>
</reference>
<dbReference type="VEuPathDB" id="VectorBase:ACMO_002608"/>
<dbReference type="Proteomes" id="UP001105220">
    <property type="component" value="Unplaced"/>
</dbReference>
<sequence>MFSRFESWLAKQRAKCNSFPWSHCARPDRAASAEFSFTGYRNWTPEARHNSLPRRQFTIFLSERNIGDGEEQTMLKKLLKEHGLYNKHQTIHQRRRLKYLLELEQRTLSPHDDTAIMSGCLKASANNNRTCPIEVHSMPFHCPRPATGAAKCCATSTASSPKKVRRVASLPSLASTKDSNPRTENPVNASHPTIAREAQERDKSKCLKTISWKNSASSDTPSTIETAV</sequence>
<protein>
    <submittedName>
        <fullName evidence="2">Uncharacterized protein</fullName>
    </submittedName>
</protein>
<feature type="region of interest" description="Disordered" evidence="1">
    <location>
        <begin position="171"/>
        <end position="206"/>
    </location>
</feature>
<proteinExistence type="predicted"/>
<dbReference type="AlphaFoldDB" id="A0A6E8W865"/>
<dbReference type="KEGG" id="acoz:120961466"/>
<evidence type="ECO:0000313" key="2">
    <source>
        <dbReference type="EnsemblMetazoa" id="ACON028445-PA"/>
    </source>
</evidence>
<name>A0A6E8W865_ANOCL</name>
<dbReference type="RefSeq" id="XP_040241119.2">
    <property type="nucleotide sequence ID" value="XM_040385185.2"/>
</dbReference>
<dbReference type="VEuPathDB" id="VectorBase:ACON028445"/>
<dbReference type="VEuPathDB" id="VectorBase:ACON2_041822"/>
<accession>A0A6E8W865</accession>